<reference evidence="4 5" key="1">
    <citation type="submission" date="2018-06" db="EMBL/GenBank/DDBJ databases">
        <authorList>
            <consortium name="Pathogen Informatics"/>
            <person name="Doyle S."/>
        </authorList>
    </citation>
    <scope>NUCLEOTIDE SEQUENCE [LARGE SCALE GENOMIC DNA]</scope>
    <source>
        <strain evidence="4 5">NCTC12714</strain>
    </source>
</reference>
<dbReference type="SUPFAM" id="SSF49265">
    <property type="entry name" value="Fibronectin type III"/>
    <property type="match status" value="3"/>
</dbReference>
<evidence type="ECO:0000259" key="3">
    <source>
        <dbReference type="PROSITE" id="PS50853"/>
    </source>
</evidence>
<keyword evidence="2" id="KW-0472">Membrane</keyword>
<dbReference type="Proteomes" id="UP000255139">
    <property type="component" value="Unassembled WGS sequence"/>
</dbReference>
<dbReference type="CDD" id="cd00063">
    <property type="entry name" value="FN3"/>
    <property type="match status" value="1"/>
</dbReference>
<feature type="region of interest" description="Disordered" evidence="1">
    <location>
        <begin position="437"/>
        <end position="473"/>
    </location>
</feature>
<dbReference type="InterPro" id="IPR036116">
    <property type="entry name" value="FN3_sf"/>
</dbReference>
<feature type="compositionally biased region" description="Polar residues" evidence="1">
    <location>
        <begin position="437"/>
        <end position="446"/>
    </location>
</feature>
<name>A0A377PUK3_9HELI</name>
<evidence type="ECO:0000256" key="2">
    <source>
        <dbReference type="SAM" id="Phobius"/>
    </source>
</evidence>
<evidence type="ECO:0000313" key="4">
    <source>
        <dbReference type="EMBL" id="STQ86648.1"/>
    </source>
</evidence>
<dbReference type="InterPro" id="IPR013783">
    <property type="entry name" value="Ig-like_fold"/>
</dbReference>
<dbReference type="EMBL" id="UGJE01000002">
    <property type="protein sequence ID" value="STQ86648.1"/>
    <property type="molecule type" value="Genomic_DNA"/>
</dbReference>
<keyword evidence="2" id="KW-0812">Transmembrane</keyword>
<dbReference type="AlphaFoldDB" id="A0A377PUK3"/>
<keyword evidence="4" id="KW-0326">Glycosidase</keyword>
<feature type="transmembrane region" description="Helical" evidence="2">
    <location>
        <begin position="21"/>
        <end position="44"/>
    </location>
</feature>
<evidence type="ECO:0000256" key="1">
    <source>
        <dbReference type="SAM" id="MobiDB-lite"/>
    </source>
</evidence>
<feature type="domain" description="Fibronectin type-III" evidence="3">
    <location>
        <begin position="350"/>
        <end position="442"/>
    </location>
</feature>
<dbReference type="Gene3D" id="2.60.40.10">
    <property type="entry name" value="Immunoglobulins"/>
    <property type="match status" value="4"/>
</dbReference>
<keyword evidence="5" id="KW-1185">Reference proteome</keyword>
<feature type="compositionally biased region" description="Low complexity" evidence="1">
    <location>
        <begin position="457"/>
        <end position="469"/>
    </location>
</feature>
<accession>A0A377PUK3</accession>
<gene>
    <name evidence="4" type="primary">cbhB</name>
    <name evidence="4" type="ORF">NCTC12714_01459</name>
</gene>
<keyword evidence="4" id="KW-0378">Hydrolase</keyword>
<evidence type="ECO:0000313" key="5">
    <source>
        <dbReference type="Proteomes" id="UP000255139"/>
    </source>
</evidence>
<dbReference type="EC" id="3.2.1.91" evidence="4"/>
<dbReference type="PROSITE" id="PS50853">
    <property type="entry name" value="FN3"/>
    <property type="match status" value="3"/>
</dbReference>
<dbReference type="InterPro" id="IPR003961">
    <property type="entry name" value="FN3_dom"/>
</dbReference>
<dbReference type="GO" id="GO:0016162">
    <property type="term" value="F:cellulose 1,4-beta-cellobiosidase activity"/>
    <property type="evidence" value="ECO:0007669"/>
    <property type="project" value="UniProtKB-EC"/>
</dbReference>
<keyword evidence="4" id="KW-0449">Lipoprotein</keyword>
<keyword evidence="2" id="KW-1133">Transmembrane helix</keyword>
<proteinExistence type="predicted"/>
<sequence length="506" mass="57665">MIKIYLYKYKIYNKKFYLQKFHIPFLGSIIFYYFCFFVLIFFLVGCTSLSNSSKSSVINDEVDMSLPVVKSFNALPDSTSIGFEWKVPEGDLDSFIGYVIYRKDSNGNFQKIAFIKNALSTHYFDSKLQPQTDYEYAIALVGEDSRVSKKSEVLKVRTAYIDPVDFVYTSKNYAGRIKIFWSPSPNPVVKNYIIQRKDPKTDTFVNIGSTNNRMSVEFFDNGLDNGIEYSYRVISQSYDGALSVPSKVAIGQTRSAPNTVNGIRATNNKPHAIWVDWDPIEGKDIIGYNVWVADSENANYTKLAFVRSTSYIDKIQENGASRFYKVTAQDIYKLESEKQDVPTKGQTLSPPQTPTIIDSKIKNNSAVITWNIINDDRIRYYIVYRKGGNYDSINRFDRIMTADFIDTNMKKGVTYSYYVVSVDKFGIESLPSKTITLSIPMSPQQPDSDDIGKGIESDNPNNTNNPSSSIKGDSNTSFNTNKLDFMYDEFIYAYDDILIGMSRVTW</sequence>
<feature type="domain" description="Fibronectin type-III" evidence="3">
    <location>
        <begin position="162"/>
        <end position="256"/>
    </location>
</feature>
<organism evidence="4 5">
    <name type="scientific">Helicobacter muridarum</name>
    <dbReference type="NCBI Taxonomy" id="216"/>
    <lineage>
        <taxon>Bacteria</taxon>
        <taxon>Pseudomonadati</taxon>
        <taxon>Campylobacterota</taxon>
        <taxon>Epsilonproteobacteria</taxon>
        <taxon>Campylobacterales</taxon>
        <taxon>Helicobacteraceae</taxon>
        <taxon>Helicobacter</taxon>
    </lineage>
</organism>
<dbReference type="SMART" id="SM00060">
    <property type="entry name" value="FN3"/>
    <property type="match status" value="4"/>
</dbReference>
<protein>
    <submittedName>
        <fullName evidence="4">Putative fibronectin domain-containing lipoprotein</fullName>
        <ecNumber evidence="4">3.2.1.91</ecNumber>
    </submittedName>
</protein>
<feature type="domain" description="Fibronectin type-III" evidence="3">
    <location>
        <begin position="66"/>
        <end position="161"/>
    </location>
</feature>